<gene>
    <name evidence="1" type="ORF">PXEA_LOCUS27274</name>
</gene>
<sequence>MRKEDHIPISRQLFSSCCVLSGSYERTHVDQTARRPGYIRAPRHARTHTHTLYLSPHSPQLSMVCHSMDLMTAGQEKSCWSPDKTSTQLSGCGSDSFRACSSSHLELIDGPT</sequence>
<dbReference type="Proteomes" id="UP000784294">
    <property type="component" value="Unassembled WGS sequence"/>
</dbReference>
<keyword evidence="2" id="KW-1185">Reference proteome</keyword>
<accession>A0A3S5B1C0</accession>
<evidence type="ECO:0000313" key="2">
    <source>
        <dbReference type="Proteomes" id="UP000784294"/>
    </source>
</evidence>
<name>A0A3S5B1C0_9PLAT</name>
<organism evidence="1 2">
    <name type="scientific">Protopolystoma xenopodis</name>
    <dbReference type="NCBI Taxonomy" id="117903"/>
    <lineage>
        <taxon>Eukaryota</taxon>
        <taxon>Metazoa</taxon>
        <taxon>Spiralia</taxon>
        <taxon>Lophotrochozoa</taxon>
        <taxon>Platyhelminthes</taxon>
        <taxon>Monogenea</taxon>
        <taxon>Polyopisthocotylea</taxon>
        <taxon>Polystomatidea</taxon>
        <taxon>Polystomatidae</taxon>
        <taxon>Protopolystoma</taxon>
    </lineage>
</organism>
<protein>
    <submittedName>
        <fullName evidence="1">Uncharacterized protein</fullName>
    </submittedName>
</protein>
<evidence type="ECO:0000313" key="1">
    <source>
        <dbReference type="EMBL" id="VEL33834.1"/>
    </source>
</evidence>
<proteinExistence type="predicted"/>
<dbReference type="EMBL" id="CAAALY010246509">
    <property type="protein sequence ID" value="VEL33834.1"/>
    <property type="molecule type" value="Genomic_DNA"/>
</dbReference>
<comment type="caution">
    <text evidence="1">The sequence shown here is derived from an EMBL/GenBank/DDBJ whole genome shotgun (WGS) entry which is preliminary data.</text>
</comment>
<dbReference type="AlphaFoldDB" id="A0A3S5B1C0"/>
<reference evidence="1" key="1">
    <citation type="submission" date="2018-11" db="EMBL/GenBank/DDBJ databases">
        <authorList>
            <consortium name="Pathogen Informatics"/>
        </authorList>
    </citation>
    <scope>NUCLEOTIDE SEQUENCE</scope>
</reference>